<dbReference type="GO" id="GO:0051539">
    <property type="term" value="F:4 iron, 4 sulfur cluster binding"/>
    <property type="evidence" value="ECO:0007669"/>
    <property type="project" value="UniProtKB-KW"/>
</dbReference>
<dbReference type="InterPro" id="IPR007197">
    <property type="entry name" value="rSAM"/>
</dbReference>
<dbReference type="SUPFAM" id="SSF102114">
    <property type="entry name" value="Radical SAM enzymes"/>
    <property type="match status" value="1"/>
</dbReference>
<keyword evidence="3" id="KW-0479">Metal-binding</keyword>
<feature type="domain" description="Radical SAM core" evidence="6">
    <location>
        <begin position="241"/>
        <end position="463"/>
    </location>
</feature>
<keyword evidence="2" id="KW-0949">S-adenosyl-L-methionine</keyword>
<dbReference type="SMART" id="SM00729">
    <property type="entry name" value="Elp3"/>
    <property type="match status" value="1"/>
</dbReference>
<dbReference type="Pfam" id="PF04055">
    <property type="entry name" value="Radical_SAM"/>
    <property type="match status" value="1"/>
</dbReference>
<dbReference type="InterPro" id="IPR058240">
    <property type="entry name" value="rSAM_sf"/>
</dbReference>
<dbReference type="GO" id="GO:0046872">
    <property type="term" value="F:metal ion binding"/>
    <property type="evidence" value="ECO:0007669"/>
    <property type="project" value="UniProtKB-KW"/>
</dbReference>
<organism evidence="7 8">
    <name type="scientific">Sandaracinus amylolyticus</name>
    <dbReference type="NCBI Taxonomy" id="927083"/>
    <lineage>
        <taxon>Bacteria</taxon>
        <taxon>Pseudomonadati</taxon>
        <taxon>Myxococcota</taxon>
        <taxon>Polyangia</taxon>
        <taxon>Polyangiales</taxon>
        <taxon>Sandaracinaceae</taxon>
        <taxon>Sandaracinus</taxon>
    </lineage>
</organism>
<name>A0A0F6YG67_9BACT</name>
<dbReference type="EMBL" id="CP011125">
    <property type="protein sequence ID" value="AKF03497.1"/>
    <property type="molecule type" value="Genomic_DNA"/>
</dbReference>
<dbReference type="InterPro" id="IPR023404">
    <property type="entry name" value="rSAM_horseshoe"/>
</dbReference>
<reference evidence="7 8" key="1">
    <citation type="submission" date="2015-03" db="EMBL/GenBank/DDBJ databases">
        <title>Genome assembly of Sandaracinus amylolyticus DSM 53668.</title>
        <authorList>
            <person name="Sharma G."/>
            <person name="Subramanian S."/>
        </authorList>
    </citation>
    <scope>NUCLEOTIDE SEQUENCE [LARGE SCALE GENOMIC DNA]</scope>
    <source>
        <strain evidence="7 8">DSM 53668</strain>
    </source>
</reference>
<protein>
    <submittedName>
        <fullName evidence="7">Fe-S oxidoreductase</fullName>
    </submittedName>
</protein>
<evidence type="ECO:0000256" key="4">
    <source>
        <dbReference type="ARBA" id="ARBA00023004"/>
    </source>
</evidence>
<dbReference type="InterPro" id="IPR034466">
    <property type="entry name" value="Methyltransferase_Class_B"/>
</dbReference>
<accession>A0A0F6YG67</accession>
<evidence type="ECO:0000256" key="2">
    <source>
        <dbReference type="ARBA" id="ARBA00022691"/>
    </source>
</evidence>
<dbReference type="CDD" id="cd01335">
    <property type="entry name" value="Radical_SAM"/>
    <property type="match status" value="1"/>
</dbReference>
<dbReference type="Proteomes" id="UP000034883">
    <property type="component" value="Chromosome"/>
</dbReference>
<keyword evidence="4" id="KW-0408">Iron</keyword>
<proteinExistence type="predicted"/>
<sequence>MSPRVLVVTGGLVSAEDTDLLEALRKQIAALRGSQAVWLDLQIKLHAAERLLAADRHRRSETFRRASYREAVERFDGHAPIGEIPELTEVALATLLEHEGLEVECTTYSKLHADASLRERLLARTDAVFASTTLLHDRAEMDPMLAMLKRPHNKVVAGGALASMLHATWEGSSAIDLLAVGYGEMLVPAIARWLRTGELVAPERGRIEERGGTPILFSGVPEGRVLDALPAPDWRIAERVHGRRFRMAHYESVRGCPYRCAFCNYPYLFDDTKFRYRSAERIDADWAALEAQGIEYVSCLDSLFTMPRKRLQELCRRLIARGSRLKWICYARADDLCDLPTAQLMKDAGCVQVQIGVESGSDVILKNMNKACTADENRRALINCRKVGLTSLVTVIVGFPGETRETVDETYALLASAPPDVFYVVAFSTWVEGVPILKDESKKKHGLVTLGGVPSPAPYWRHPGMSCTEVSHEVKRLNEKLIEHRVGLEGFLFYRGLLGYDPADREALLDFQRDVMRGQPILRGIVRGLDAFVHRQLVRDVEARLGAARAMSA</sequence>
<dbReference type="AlphaFoldDB" id="A0A0F6YG67"/>
<dbReference type="GO" id="GO:0005829">
    <property type="term" value="C:cytosol"/>
    <property type="evidence" value="ECO:0007669"/>
    <property type="project" value="TreeGrafter"/>
</dbReference>
<dbReference type="SFLD" id="SFLDG01082">
    <property type="entry name" value="B12-binding_domain_containing"/>
    <property type="match status" value="1"/>
</dbReference>
<evidence type="ECO:0000313" key="7">
    <source>
        <dbReference type="EMBL" id="AKF03497.1"/>
    </source>
</evidence>
<dbReference type="STRING" id="927083.DB32_000646"/>
<evidence type="ECO:0000313" key="8">
    <source>
        <dbReference type="Proteomes" id="UP000034883"/>
    </source>
</evidence>
<dbReference type="SFLD" id="SFLDG01123">
    <property type="entry name" value="methyltransferase_(Class_B)"/>
    <property type="match status" value="1"/>
</dbReference>
<dbReference type="InterPro" id="IPR006638">
    <property type="entry name" value="Elp3/MiaA/NifB-like_rSAM"/>
</dbReference>
<dbReference type="GO" id="GO:0003824">
    <property type="term" value="F:catalytic activity"/>
    <property type="evidence" value="ECO:0007669"/>
    <property type="project" value="InterPro"/>
</dbReference>
<dbReference type="OrthoDB" id="9804952at2"/>
<dbReference type="InterPro" id="IPR051198">
    <property type="entry name" value="BchE-like"/>
</dbReference>
<gene>
    <name evidence="7" type="ORF">DB32_000646</name>
</gene>
<comment type="cofactor">
    <cofactor evidence="1">
        <name>[4Fe-4S] cluster</name>
        <dbReference type="ChEBI" id="CHEBI:49883"/>
    </cofactor>
</comment>
<dbReference type="Gene3D" id="3.80.30.20">
    <property type="entry name" value="tm_1862 like domain"/>
    <property type="match status" value="1"/>
</dbReference>
<evidence type="ECO:0000256" key="1">
    <source>
        <dbReference type="ARBA" id="ARBA00001966"/>
    </source>
</evidence>
<dbReference type="PANTHER" id="PTHR43409">
    <property type="entry name" value="ANAEROBIC MAGNESIUM-PROTOPORPHYRIN IX MONOMETHYL ESTER CYCLASE-RELATED"/>
    <property type="match status" value="1"/>
</dbReference>
<evidence type="ECO:0000256" key="3">
    <source>
        <dbReference type="ARBA" id="ARBA00022723"/>
    </source>
</evidence>
<keyword evidence="5" id="KW-0411">Iron-sulfur</keyword>
<dbReference type="KEGG" id="samy:DB32_000646"/>
<keyword evidence="8" id="KW-1185">Reference proteome</keyword>
<dbReference type="PANTHER" id="PTHR43409:SF16">
    <property type="entry name" value="SLR0320 PROTEIN"/>
    <property type="match status" value="1"/>
</dbReference>
<dbReference type="SFLD" id="SFLDS00029">
    <property type="entry name" value="Radical_SAM"/>
    <property type="match status" value="1"/>
</dbReference>
<evidence type="ECO:0000259" key="6">
    <source>
        <dbReference type="PROSITE" id="PS51918"/>
    </source>
</evidence>
<dbReference type="PROSITE" id="PS51918">
    <property type="entry name" value="RADICAL_SAM"/>
    <property type="match status" value="1"/>
</dbReference>
<evidence type="ECO:0000256" key="5">
    <source>
        <dbReference type="ARBA" id="ARBA00023014"/>
    </source>
</evidence>
<dbReference type="RefSeq" id="WP_053230951.1">
    <property type="nucleotide sequence ID" value="NZ_CP011125.1"/>
</dbReference>